<keyword evidence="3" id="KW-1185">Reference proteome</keyword>
<evidence type="ECO:0000313" key="2">
    <source>
        <dbReference type="EMBL" id="GAA0266185.1"/>
    </source>
</evidence>
<organism evidence="2 3">
    <name type="scientific">Cryptosporangium japonicum</name>
    <dbReference type="NCBI Taxonomy" id="80872"/>
    <lineage>
        <taxon>Bacteria</taxon>
        <taxon>Bacillati</taxon>
        <taxon>Actinomycetota</taxon>
        <taxon>Actinomycetes</taxon>
        <taxon>Cryptosporangiales</taxon>
        <taxon>Cryptosporangiaceae</taxon>
        <taxon>Cryptosporangium</taxon>
    </lineage>
</organism>
<proteinExistence type="predicted"/>
<dbReference type="Proteomes" id="UP001500967">
    <property type="component" value="Unassembled WGS sequence"/>
</dbReference>
<feature type="region of interest" description="Disordered" evidence="1">
    <location>
        <begin position="1"/>
        <end position="48"/>
    </location>
</feature>
<comment type="caution">
    <text evidence="2">The sequence shown here is derived from an EMBL/GenBank/DDBJ whole genome shotgun (WGS) entry which is preliminary data.</text>
</comment>
<reference evidence="2 3" key="1">
    <citation type="journal article" date="2019" name="Int. J. Syst. Evol. Microbiol.">
        <title>The Global Catalogue of Microorganisms (GCM) 10K type strain sequencing project: providing services to taxonomists for standard genome sequencing and annotation.</title>
        <authorList>
            <consortium name="The Broad Institute Genomics Platform"/>
            <consortium name="The Broad Institute Genome Sequencing Center for Infectious Disease"/>
            <person name="Wu L."/>
            <person name="Ma J."/>
        </authorList>
    </citation>
    <scope>NUCLEOTIDE SEQUENCE [LARGE SCALE GENOMIC DNA]</scope>
    <source>
        <strain evidence="2 3">JCM 10425</strain>
    </source>
</reference>
<gene>
    <name evidence="2" type="ORF">GCM10009539_61190</name>
</gene>
<dbReference type="EMBL" id="BAAAGX010000025">
    <property type="protein sequence ID" value="GAA0266185.1"/>
    <property type="molecule type" value="Genomic_DNA"/>
</dbReference>
<evidence type="ECO:0000313" key="3">
    <source>
        <dbReference type="Proteomes" id="UP001500967"/>
    </source>
</evidence>
<protein>
    <submittedName>
        <fullName evidence="2">Uncharacterized protein</fullName>
    </submittedName>
</protein>
<name>A0ABN0UYG1_9ACTN</name>
<sequence length="73" mass="7587">MGKPQTTTPPPPATSTVSGSQTGGRTVTGIAGTRASAIPAGWPPRTGLRSASYRVTLCAPDWTRPHERERTAA</sequence>
<evidence type="ECO:0000256" key="1">
    <source>
        <dbReference type="SAM" id="MobiDB-lite"/>
    </source>
</evidence>
<accession>A0ABN0UYG1</accession>